<protein>
    <submittedName>
        <fullName evidence="3">Glycosidase</fullName>
    </submittedName>
</protein>
<dbReference type="InterPro" id="IPR017853">
    <property type="entry name" value="GH"/>
</dbReference>
<dbReference type="PANTHER" id="PTHR10357:SF228">
    <property type="entry name" value="PUTATIVE-RELATED"/>
    <property type="match status" value="1"/>
</dbReference>
<evidence type="ECO:0000259" key="2">
    <source>
        <dbReference type="SMART" id="SM00642"/>
    </source>
</evidence>
<dbReference type="SMART" id="SM00642">
    <property type="entry name" value="Aamy"/>
    <property type="match status" value="1"/>
</dbReference>
<feature type="signal peptide" evidence="1">
    <location>
        <begin position="1"/>
        <end position="25"/>
    </location>
</feature>
<dbReference type="InterPro" id="IPR013780">
    <property type="entry name" value="Glyco_hydro_b"/>
</dbReference>
<dbReference type="AlphaFoldDB" id="A0A662ZGI8"/>
<evidence type="ECO:0000256" key="1">
    <source>
        <dbReference type="SAM" id="SignalP"/>
    </source>
</evidence>
<dbReference type="RefSeq" id="WP_093141451.1">
    <property type="nucleotide sequence ID" value="NZ_FOXF01000012.1"/>
</dbReference>
<keyword evidence="1" id="KW-0732">Signal</keyword>
<accession>A0A662ZGI8</accession>
<proteinExistence type="predicted"/>
<dbReference type="EMBL" id="FOXF01000012">
    <property type="protein sequence ID" value="SFP28429.1"/>
    <property type="molecule type" value="Genomic_DNA"/>
</dbReference>
<dbReference type="GO" id="GO:0004556">
    <property type="term" value="F:alpha-amylase activity"/>
    <property type="evidence" value="ECO:0007669"/>
    <property type="project" value="TreeGrafter"/>
</dbReference>
<dbReference type="PANTHER" id="PTHR10357">
    <property type="entry name" value="ALPHA-AMYLASE FAMILY MEMBER"/>
    <property type="match status" value="1"/>
</dbReference>
<gene>
    <name evidence="3" type="ORF">SAMN02910344_00972</name>
</gene>
<dbReference type="Pfam" id="PF00128">
    <property type="entry name" value="Alpha-amylase"/>
    <property type="match status" value="2"/>
</dbReference>
<evidence type="ECO:0000313" key="3">
    <source>
        <dbReference type="EMBL" id="SFP28429.1"/>
    </source>
</evidence>
<dbReference type="OrthoDB" id="9805159at2"/>
<dbReference type="PROSITE" id="PS51257">
    <property type="entry name" value="PROKAR_LIPOPROTEIN"/>
    <property type="match status" value="1"/>
</dbReference>
<sequence length="578" mass="63985">MIKQSIIATAVLGALLVAGCNSTSGAPKKFAWQQEDNPDTINCTRSGSTQPVEISAKNLNLTTNDNKGCFNGDSRFCDLRIYQIMVESFMHGKKGAQGVGVSYGPSSHQGNLKGIIDNLDYIKSTGANAIWLTPIFTTTKMENQQTSDDFLDGTGYFTSDYFSIDPRFGTKADLKKLVNAAHSKGMYVFLDGVFGHAKVNVKTESPNGNKLVLSRMCRDITGHDDKMTLKAGTCFKVDESMDFLKEVATYWIREAKIDGWRLDQAYQLTPEQWKQIREAVEEESAKKSNTYVLGSKRTLPLGYTLAEIWTDNPKEIEKNVFVNDGVSSAFNFPLRSQLTKVLATREDPFTSGNCRVPAQSLNDEILSKMRGYNKASILNNFITNHDTVRFGDLLQRAKLEEDGKNGQSYYDAHLAAISFLSAMSGPLTIYYGDETGDDLKGFSQKPKNCIEKHQCDDHVSRTDGHVNKLSADEKKLKNSVAAVLKLRDSHPALSHGKRVHLFSDHSIYADFKQYKNDKVIYVMNTGTGERQVTIDDNVWAKLGLSSGCTMKSLFGGSVKKNVITAPALSGTFVNVTCK</sequence>
<dbReference type="Proteomes" id="UP000243745">
    <property type="component" value="Unassembled WGS sequence"/>
</dbReference>
<dbReference type="Gene3D" id="2.60.40.1180">
    <property type="entry name" value="Golgi alpha-mannosidase II"/>
    <property type="match status" value="1"/>
</dbReference>
<feature type="domain" description="Glycosyl hydrolase family 13 catalytic" evidence="2">
    <location>
        <begin position="83"/>
        <end position="487"/>
    </location>
</feature>
<dbReference type="GO" id="GO:0009313">
    <property type="term" value="P:oligosaccharide catabolic process"/>
    <property type="evidence" value="ECO:0007669"/>
    <property type="project" value="TreeGrafter"/>
</dbReference>
<evidence type="ECO:0000313" key="4">
    <source>
        <dbReference type="Proteomes" id="UP000243745"/>
    </source>
</evidence>
<name>A0A662ZGI8_9GAMM</name>
<keyword evidence="3" id="KW-0378">Hydrolase</keyword>
<keyword evidence="4" id="KW-1185">Reference proteome</keyword>
<dbReference type="InterPro" id="IPR006047">
    <property type="entry name" value="GH13_cat_dom"/>
</dbReference>
<dbReference type="SUPFAM" id="SSF51445">
    <property type="entry name" value="(Trans)glycosidases"/>
    <property type="match status" value="1"/>
</dbReference>
<organism evidence="3 4">
    <name type="scientific">Ruminobacter amylophilus</name>
    <dbReference type="NCBI Taxonomy" id="867"/>
    <lineage>
        <taxon>Bacteria</taxon>
        <taxon>Pseudomonadati</taxon>
        <taxon>Pseudomonadota</taxon>
        <taxon>Gammaproteobacteria</taxon>
        <taxon>Aeromonadales</taxon>
        <taxon>Succinivibrionaceae</taxon>
        <taxon>Ruminobacter</taxon>
    </lineage>
</organism>
<reference evidence="3 4" key="1">
    <citation type="submission" date="2016-10" db="EMBL/GenBank/DDBJ databases">
        <authorList>
            <person name="Varghese N."/>
            <person name="Submissions S."/>
        </authorList>
    </citation>
    <scope>NUCLEOTIDE SEQUENCE [LARGE SCALE GENOMIC DNA]</scope>
    <source>
        <strain evidence="3 4">DSM 1361</strain>
    </source>
</reference>
<keyword evidence="3" id="KW-0326">Glycosidase</keyword>
<feature type="chain" id="PRO_5025069878" evidence="1">
    <location>
        <begin position="26"/>
        <end position="578"/>
    </location>
</feature>
<dbReference type="Gene3D" id="3.20.20.80">
    <property type="entry name" value="Glycosidases"/>
    <property type="match status" value="1"/>
</dbReference>